<keyword evidence="6" id="KW-0418">Kinase</keyword>
<keyword evidence="5" id="KW-0547">Nucleotide-binding</keyword>
<dbReference type="PANTHER" id="PTHR44329">
    <property type="entry name" value="SERINE/THREONINE-PROTEIN KINASE TNNI3K-RELATED"/>
    <property type="match status" value="1"/>
</dbReference>
<dbReference type="GO" id="GO:0005524">
    <property type="term" value="F:ATP binding"/>
    <property type="evidence" value="ECO:0007669"/>
    <property type="project" value="UniProtKB-KW"/>
</dbReference>
<gene>
    <name evidence="13" type="ORF">ACJIZ3_002764</name>
</gene>
<evidence type="ECO:0000256" key="7">
    <source>
        <dbReference type="ARBA" id="ARBA00022840"/>
    </source>
</evidence>
<dbReference type="Proteomes" id="UP001634393">
    <property type="component" value="Unassembled WGS sequence"/>
</dbReference>
<dbReference type="InterPro" id="IPR000719">
    <property type="entry name" value="Prot_kinase_dom"/>
</dbReference>
<comment type="catalytic activity">
    <reaction evidence="8">
        <text>L-threonyl-[protein] + ATP = O-phospho-L-threonyl-[protein] + ADP + H(+)</text>
        <dbReference type="Rhea" id="RHEA:46608"/>
        <dbReference type="Rhea" id="RHEA-COMP:11060"/>
        <dbReference type="Rhea" id="RHEA-COMP:11605"/>
        <dbReference type="ChEBI" id="CHEBI:15378"/>
        <dbReference type="ChEBI" id="CHEBI:30013"/>
        <dbReference type="ChEBI" id="CHEBI:30616"/>
        <dbReference type="ChEBI" id="CHEBI:61977"/>
        <dbReference type="ChEBI" id="CHEBI:456216"/>
        <dbReference type="EC" id="2.7.11.1"/>
    </reaction>
</comment>
<comment type="catalytic activity">
    <reaction evidence="9">
        <text>L-seryl-[protein] + ATP = O-phospho-L-seryl-[protein] + ADP + H(+)</text>
        <dbReference type="Rhea" id="RHEA:17989"/>
        <dbReference type="Rhea" id="RHEA-COMP:9863"/>
        <dbReference type="Rhea" id="RHEA-COMP:11604"/>
        <dbReference type="ChEBI" id="CHEBI:15378"/>
        <dbReference type="ChEBI" id="CHEBI:29999"/>
        <dbReference type="ChEBI" id="CHEBI:30616"/>
        <dbReference type="ChEBI" id="CHEBI:83421"/>
        <dbReference type="ChEBI" id="CHEBI:456216"/>
        <dbReference type="EC" id="2.7.11.1"/>
    </reaction>
</comment>
<protein>
    <recommendedName>
        <fullName evidence="2">non-specific serine/threonine protein kinase</fullName>
        <ecNumber evidence="2">2.7.11.1</ecNumber>
    </recommendedName>
</protein>
<evidence type="ECO:0000256" key="3">
    <source>
        <dbReference type="ARBA" id="ARBA00022527"/>
    </source>
</evidence>
<sequence length="771" mass="86929">MGDSESCSSKQSEFSPVQSRKQRQKVEVFNEVLSRLKELDVEEVSESGFEDDLWAHFSMLPIRYALDVNPERAEDVLMHKKLLNMARDPLTSPAVDVRLVQVCPAFDGNLGDSVHSSLAKGGDDRLHPPPAFGPSYEIEFEANKSDTQNGNSSVSRKSHFLRPLHEITISTKDKPKLLSGLTCLLSEIGLNIQEAHAFCTMDGYSLDVFVVDSWKKGIDQLRSTLVKEMQNTEVPNNKSLPKKSVLKQEVSFLGGGSGLMLPPNHVEIPFDGRDVWEIDSSLLHFEYKITTGSNGDLYKGIFQSQDVAIKIFKTECLKGDMQREFAQEVYISRKIRHKNVVQFIGACTRPPLLCIVTEFMSGGSVYDFLHKQKGVFKLPAILKVAIDVSKGMSYLHQNHIIHRDLKAANLLMDENEVVKIADFGVARVQLKSGIMTAETGTYRWMAPEVIEHKPYNNKADVFSFGVVLWELLTGKLPYANLTPLQAAVGVVQKGLRPSIPKHTHPLIVELLERCWQQEPSLRPEFSEITDILQYMAKKVHFLLDCVLLANRFLKKKGPPNEEIWENRVSSWMNELKIINLMGDSKNQRQKVGVFNEVLERLRKLDVEEANEPGFEDELWAHFTLLPHRYALDVDPERVKDVLIHKELLNMARDPLITIPAVDVRLVQVCAVFDGILGDSSFTKGGGDGPLHEITISTKDKPKHLSRLSNCLMSDIGLTIQEAHAFCTKDGYSLMVFVVDSWKEGIEQLKNTLVKKIQDMDQVPNNMNSDDN</sequence>
<dbReference type="InterPro" id="IPR051681">
    <property type="entry name" value="Ser/Thr_Kinases-Pseudokinases"/>
</dbReference>
<proteinExistence type="inferred from homology"/>
<evidence type="ECO:0000259" key="11">
    <source>
        <dbReference type="PROSITE" id="PS50011"/>
    </source>
</evidence>
<evidence type="ECO:0000256" key="4">
    <source>
        <dbReference type="ARBA" id="ARBA00022679"/>
    </source>
</evidence>
<dbReference type="PROSITE" id="PS00108">
    <property type="entry name" value="PROTEIN_KINASE_ST"/>
    <property type="match status" value="1"/>
</dbReference>
<evidence type="ECO:0000256" key="8">
    <source>
        <dbReference type="ARBA" id="ARBA00047899"/>
    </source>
</evidence>
<evidence type="ECO:0000259" key="12">
    <source>
        <dbReference type="PROSITE" id="PS51671"/>
    </source>
</evidence>
<accession>A0ABD3U7E2</accession>
<evidence type="ECO:0000256" key="10">
    <source>
        <dbReference type="SAM" id="MobiDB-lite"/>
    </source>
</evidence>
<dbReference type="InterPro" id="IPR008271">
    <property type="entry name" value="Ser/Thr_kinase_AS"/>
</dbReference>
<evidence type="ECO:0000256" key="2">
    <source>
        <dbReference type="ARBA" id="ARBA00012513"/>
    </source>
</evidence>
<name>A0ABD3U7E2_9LAMI</name>
<feature type="domain" description="Protein kinase" evidence="11">
    <location>
        <begin position="283"/>
        <end position="543"/>
    </location>
</feature>
<comment type="similarity">
    <text evidence="1">Belongs to the protein kinase superfamily. TKL Ser/Thr protein kinase family. RAF subfamily.</text>
</comment>
<dbReference type="Gene3D" id="1.10.510.10">
    <property type="entry name" value="Transferase(Phosphotransferase) domain 1"/>
    <property type="match status" value="1"/>
</dbReference>
<feature type="domain" description="ACT" evidence="12">
    <location>
        <begin position="166"/>
        <end position="245"/>
    </location>
</feature>
<dbReference type="InterPro" id="IPR001245">
    <property type="entry name" value="Ser-Thr/Tyr_kinase_cat_dom"/>
</dbReference>
<dbReference type="PANTHER" id="PTHR44329:SF128">
    <property type="entry name" value="SERINE_THREONINE-PROTEIN KINASE STY46"/>
    <property type="match status" value="1"/>
</dbReference>
<dbReference type="AlphaFoldDB" id="A0ABD3U7E2"/>
<dbReference type="Gene3D" id="3.30.200.20">
    <property type="entry name" value="Phosphorylase Kinase, domain 1"/>
    <property type="match status" value="1"/>
</dbReference>
<reference evidence="13 14" key="1">
    <citation type="submission" date="2024-12" db="EMBL/GenBank/DDBJ databases">
        <title>The unique morphological basis and parallel evolutionary history of personate flowers in Penstemon.</title>
        <authorList>
            <person name="Depatie T.H."/>
            <person name="Wessinger C.A."/>
        </authorList>
    </citation>
    <scope>NUCLEOTIDE SEQUENCE [LARGE SCALE GENOMIC DNA]</scope>
    <source>
        <strain evidence="13">WTNN_2</strain>
        <tissue evidence="13">Leaf</tissue>
    </source>
</reference>
<dbReference type="InterPro" id="IPR011009">
    <property type="entry name" value="Kinase-like_dom_sf"/>
</dbReference>
<dbReference type="InterPro" id="IPR002912">
    <property type="entry name" value="ACT_dom"/>
</dbReference>
<dbReference type="EC" id="2.7.11.1" evidence="2"/>
<dbReference type="GO" id="GO:0004674">
    <property type="term" value="F:protein serine/threonine kinase activity"/>
    <property type="evidence" value="ECO:0007669"/>
    <property type="project" value="UniProtKB-KW"/>
</dbReference>
<evidence type="ECO:0000256" key="6">
    <source>
        <dbReference type="ARBA" id="ARBA00022777"/>
    </source>
</evidence>
<dbReference type="SUPFAM" id="SSF56112">
    <property type="entry name" value="Protein kinase-like (PK-like)"/>
    <property type="match status" value="1"/>
</dbReference>
<dbReference type="PROSITE" id="PS50011">
    <property type="entry name" value="PROTEIN_KINASE_DOM"/>
    <property type="match status" value="1"/>
</dbReference>
<dbReference type="PROSITE" id="PS51671">
    <property type="entry name" value="ACT"/>
    <property type="match status" value="1"/>
</dbReference>
<dbReference type="CDD" id="cd13999">
    <property type="entry name" value="STKc_MAP3K-like"/>
    <property type="match status" value="1"/>
</dbReference>
<keyword evidence="3" id="KW-0723">Serine/threonine-protein kinase</keyword>
<keyword evidence="4" id="KW-0808">Transferase</keyword>
<dbReference type="InterPro" id="IPR045865">
    <property type="entry name" value="ACT-like_dom_sf"/>
</dbReference>
<dbReference type="FunFam" id="3.30.200.20:FF:000060">
    <property type="entry name" value="Serine/threonine-protein kinase isoform 1"/>
    <property type="match status" value="1"/>
</dbReference>
<dbReference type="Pfam" id="PF07714">
    <property type="entry name" value="PK_Tyr_Ser-Thr"/>
    <property type="match status" value="1"/>
</dbReference>
<feature type="compositionally biased region" description="Low complexity" evidence="10">
    <location>
        <begin position="1"/>
        <end position="15"/>
    </location>
</feature>
<dbReference type="SUPFAM" id="SSF55021">
    <property type="entry name" value="ACT-like"/>
    <property type="match status" value="2"/>
</dbReference>
<evidence type="ECO:0000256" key="1">
    <source>
        <dbReference type="ARBA" id="ARBA00010507"/>
    </source>
</evidence>
<dbReference type="EMBL" id="JBJXBP010000002">
    <property type="protein sequence ID" value="KAL3845361.1"/>
    <property type="molecule type" value="Genomic_DNA"/>
</dbReference>
<dbReference type="SMART" id="SM00220">
    <property type="entry name" value="S_TKc"/>
    <property type="match status" value="1"/>
</dbReference>
<feature type="region of interest" description="Disordered" evidence="10">
    <location>
        <begin position="1"/>
        <end position="24"/>
    </location>
</feature>
<evidence type="ECO:0000313" key="13">
    <source>
        <dbReference type="EMBL" id="KAL3845361.1"/>
    </source>
</evidence>
<evidence type="ECO:0000256" key="5">
    <source>
        <dbReference type="ARBA" id="ARBA00022741"/>
    </source>
</evidence>
<evidence type="ECO:0000313" key="14">
    <source>
        <dbReference type="Proteomes" id="UP001634393"/>
    </source>
</evidence>
<comment type="caution">
    <text evidence="13">The sequence shown here is derived from an EMBL/GenBank/DDBJ whole genome shotgun (WGS) entry which is preliminary data.</text>
</comment>
<evidence type="ECO:0000256" key="9">
    <source>
        <dbReference type="ARBA" id="ARBA00048679"/>
    </source>
</evidence>
<keyword evidence="7" id="KW-0067">ATP-binding</keyword>
<organism evidence="13 14">
    <name type="scientific">Penstemon smallii</name>
    <dbReference type="NCBI Taxonomy" id="265156"/>
    <lineage>
        <taxon>Eukaryota</taxon>
        <taxon>Viridiplantae</taxon>
        <taxon>Streptophyta</taxon>
        <taxon>Embryophyta</taxon>
        <taxon>Tracheophyta</taxon>
        <taxon>Spermatophyta</taxon>
        <taxon>Magnoliopsida</taxon>
        <taxon>eudicotyledons</taxon>
        <taxon>Gunneridae</taxon>
        <taxon>Pentapetalae</taxon>
        <taxon>asterids</taxon>
        <taxon>lamiids</taxon>
        <taxon>Lamiales</taxon>
        <taxon>Plantaginaceae</taxon>
        <taxon>Cheloneae</taxon>
        <taxon>Penstemon</taxon>
    </lineage>
</organism>
<dbReference type="PRINTS" id="PR00109">
    <property type="entry name" value="TYRKINASE"/>
</dbReference>
<keyword evidence="14" id="KW-1185">Reference proteome</keyword>